<name>A0A4Y6UN44_9PROT</name>
<dbReference type="RefSeq" id="WP_141462046.1">
    <property type="nucleotide sequence ID" value="NZ_CP038141.1"/>
</dbReference>
<dbReference type="Pfam" id="PF01384">
    <property type="entry name" value="PHO4"/>
    <property type="match status" value="1"/>
</dbReference>
<organism evidence="7 8">
    <name type="scientific">Swingsia samuiensis</name>
    <dbReference type="NCBI Taxonomy" id="1293412"/>
    <lineage>
        <taxon>Bacteria</taxon>
        <taxon>Pseudomonadati</taxon>
        <taxon>Pseudomonadota</taxon>
        <taxon>Alphaproteobacteria</taxon>
        <taxon>Acetobacterales</taxon>
        <taxon>Acetobacteraceae</taxon>
        <taxon>Swingsia</taxon>
    </lineage>
</organism>
<dbReference type="AlphaFoldDB" id="A0A4Y6UN44"/>
<dbReference type="KEGG" id="ssam:E3D00_09510"/>
<feature type="transmembrane region" description="Helical" evidence="6">
    <location>
        <begin position="133"/>
        <end position="159"/>
    </location>
</feature>
<feature type="transmembrane region" description="Helical" evidence="6">
    <location>
        <begin position="70"/>
        <end position="94"/>
    </location>
</feature>
<evidence type="ECO:0000256" key="6">
    <source>
        <dbReference type="SAM" id="Phobius"/>
    </source>
</evidence>
<keyword evidence="2" id="KW-0813">Transport</keyword>
<protein>
    <submittedName>
        <fullName evidence="7">Inorganic phosphate transporter</fullName>
    </submittedName>
</protein>
<evidence type="ECO:0000256" key="1">
    <source>
        <dbReference type="ARBA" id="ARBA00004141"/>
    </source>
</evidence>
<comment type="subcellular location">
    <subcellularLocation>
        <location evidence="1">Membrane</location>
        <topology evidence="1">Multi-pass membrane protein</topology>
    </subcellularLocation>
</comment>
<evidence type="ECO:0000313" key="7">
    <source>
        <dbReference type="EMBL" id="QDH17777.1"/>
    </source>
</evidence>
<dbReference type="InterPro" id="IPR001204">
    <property type="entry name" value="Phos_transporter"/>
</dbReference>
<dbReference type="EMBL" id="CP038141">
    <property type="protein sequence ID" value="QDH17777.1"/>
    <property type="molecule type" value="Genomic_DNA"/>
</dbReference>
<keyword evidence="3 6" id="KW-0812">Transmembrane</keyword>
<dbReference type="GO" id="GO:0035435">
    <property type="term" value="P:phosphate ion transmembrane transport"/>
    <property type="evidence" value="ECO:0007669"/>
    <property type="project" value="TreeGrafter"/>
</dbReference>
<feature type="transmembrane region" description="Helical" evidence="6">
    <location>
        <begin position="216"/>
        <end position="238"/>
    </location>
</feature>
<proteinExistence type="predicted"/>
<feature type="transmembrane region" description="Helical" evidence="6">
    <location>
        <begin position="106"/>
        <end position="126"/>
    </location>
</feature>
<sequence>MISATLIAIVFFALLFDFTNGQHDASAAIGPVVTTGVLPIRAAVLLCALCNFLAFLVYGLHVAGTIGHGLVLSSSITPFVILCTLIASIIWNTLTLRLGIPSSSSHALIGSLVGSVAAYAGLNAIIWKGLLPIVMAIIISPLLGMLCSILIALALGFLLHKAHMSAISRHANWMQIVSCAFMSLAHGGNDAQKTMGILYLALISEHILQDHAAVPLWVVLSCQLAMALGTLFGGKAILHTMGNGITRLRPWQGTTAQISASLVLSYATSCGIPVSSTHTITGALAGVGSVRSVSAVRWRLLNKIFASWLITLPSSALFAAIFMKLLLLFK</sequence>
<reference evidence="7 8" key="1">
    <citation type="submission" date="2019-03" db="EMBL/GenBank/DDBJ databases">
        <title>The complete genome sequence of Swingsia samuiensis NBRC107927(T).</title>
        <authorList>
            <person name="Chua K.-O."/>
            <person name="Chan K.-G."/>
            <person name="See-Too W.-S."/>
        </authorList>
    </citation>
    <scope>NUCLEOTIDE SEQUENCE [LARGE SCALE GENOMIC DNA]</scope>
    <source>
        <strain evidence="7 8">AH83</strain>
    </source>
</reference>
<feature type="transmembrane region" description="Helical" evidence="6">
    <location>
        <begin position="37"/>
        <end position="58"/>
    </location>
</feature>
<dbReference type="PANTHER" id="PTHR11101">
    <property type="entry name" value="PHOSPHATE TRANSPORTER"/>
    <property type="match status" value="1"/>
</dbReference>
<dbReference type="GO" id="GO:0016020">
    <property type="term" value="C:membrane"/>
    <property type="evidence" value="ECO:0007669"/>
    <property type="project" value="UniProtKB-SubCell"/>
</dbReference>
<feature type="transmembrane region" description="Helical" evidence="6">
    <location>
        <begin position="305"/>
        <end position="329"/>
    </location>
</feature>
<gene>
    <name evidence="7" type="ORF">E3D00_09510</name>
</gene>
<keyword evidence="5 6" id="KW-0472">Membrane</keyword>
<keyword evidence="8" id="KW-1185">Reference proteome</keyword>
<evidence type="ECO:0000256" key="3">
    <source>
        <dbReference type="ARBA" id="ARBA00022692"/>
    </source>
</evidence>
<evidence type="ECO:0000256" key="4">
    <source>
        <dbReference type="ARBA" id="ARBA00022989"/>
    </source>
</evidence>
<dbReference type="OrthoDB" id="9779554at2"/>
<evidence type="ECO:0000256" key="5">
    <source>
        <dbReference type="ARBA" id="ARBA00023136"/>
    </source>
</evidence>
<dbReference type="Proteomes" id="UP000316313">
    <property type="component" value="Chromosome"/>
</dbReference>
<keyword evidence="4 6" id="KW-1133">Transmembrane helix</keyword>
<evidence type="ECO:0000313" key="8">
    <source>
        <dbReference type="Proteomes" id="UP000316313"/>
    </source>
</evidence>
<dbReference type="GO" id="GO:0005315">
    <property type="term" value="F:phosphate transmembrane transporter activity"/>
    <property type="evidence" value="ECO:0007669"/>
    <property type="project" value="InterPro"/>
</dbReference>
<evidence type="ECO:0000256" key="2">
    <source>
        <dbReference type="ARBA" id="ARBA00022448"/>
    </source>
</evidence>
<accession>A0A4Y6UN44</accession>
<dbReference type="PANTHER" id="PTHR11101:SF80">
    <property type="entry name" value="PHOSPHATE TRANSPORTER"/>
    <property type="match status" value="1"/>
</dbReference>